<dbReference type="Proteomes" id="UP000283269">
    <property type="component" value="Unassembled WGS sequence"/>
</dbReference>
<comment type="caution">
    <text evidence="2">The sequence shown here is derived from an EMBL/GenBank/DDBJ whole genome shotgun (WGS) entry which is preliminary data.</text>
</comment>
<proteinExistence type="predicted"/>
<sequence length="282" mass="31355">MQAPNSVRGYSDFFASGFRAVATRIPSSSNSRNSRNSLESITNAPSHSRRSFVDITPRRPRPTSMIVSNTKPTPETREKTARGRRSSFVTFSSRLFERITSVYGDENSTVSSSSRRSSKSFPFFGSADENMPDAWVSTGGPHTPSAPNGSSALHQPIDPFASSPDARSMFIDLSSDSSPSGTPKRESFLSLTGSSSNRSSLIFSRRERPTSIHTMPLPSRSRRSSLQYRAPIQEKSDFFLILEEEPGLAAEPILEDERDEWDAPAKIDWRQFHIDILTDESH</sequence>
<keyword evidence="3" id="KW-1185">Reference proteome</keyword>
<organism evidence="2 3">
    <name type="scientific">Psilocybe cyanescens</name>
    <dbReference type="NCBI Taxonomy" id="93625"/>
    <lineage>
        <taxon>Eukaryota</taxon>
        <taxon>Fungi</taxon>
        <taxon>Dikarya</taxon>
        <taxon>Basidiomycota</taxon>
        <taxon>Agaricomycotina</taxon>
        <taxon>Agaricomycetes</taxon>
        <taxon>Agaricomycetidae</taxon>
        <taxon>Agaricales</taxon>
        <taxon>Agaricineae</taxon>
        <taxon>Strophariaceae</taxon>
        <taxon>Psilocybe</taxon>
    </lineage>
</organism>
<feature type="compositionally biased region" description="Low complexity" evidence="1">
    <location>
        <begin position="27"/>
        <end position="37"/>
    </location>
</feature>
<dbReference type="AlphaFoldDB" id="A0A409WZT4"/>
<feature type="compositionally biased region" description="Low complexity" evidence="1">
    <location>
        <begin position="188"/>
        <end position="203"/>
    </location>
</feature>
<evidence type="ECO:0000256" key="1">
    <source>
        <dbReference type="SAM" id="MobiDB-lite"/>
    </source>
</evidence>
<accession>A0A409WZT4</accession>
<evidence type="ECO:0000313" key="2">
    <source>
        <dbReference type="EMBL" id="PPQ83971.1"/>
    </source>
</evidence>
<feature type="region of interest" description="Disordered" evidence="1">
    <location>
        <begin position="25"/>
        <end position="86"/>
    </location>
</feature>
<feature type="region of interest" description="Disordered" evidence="1">
    <location>
        <begin position="132"/>
        <end position="225"/>
    </location>
</feature>
<protein>
    <submittedName>
        <fullName evidence="2">Uncharacterized protein</fullName>
    </submittedName>
</protein>
<dbReference type="EMBL" id="NHYD01002942">
    <property type="protein sequence ID" value="PPQ83971.1"/>
    <property type="molecule type" value="Genomic_DNA"/>
</dbReference>
<evidence type="ECO:0000313" key="3">
    <source>
        <dbReference type="Proteomes" id="UP000283269"/>
    </source>
</evidence>
<name>A0A409WZT4_PSICY</name>
<reference evidence="2 3" key="1">
    <citation type="journal article" date="2018" name="Evol. Lett.">
        <title>Horizontal gene cluster transfer increased hallucinogenic mushroom diversity.</title>
        <authorList>
            <person name="Reynolds H.T."/>
            <person name="Vijayakumar V."/>
            <person name="Gluck-Thaler E."/>
            <person name="Korotkin H.B."/>
            <person name="Matheny P.B."/>
            <person name="Slot J.C."/>
        </authorList>
    </citation>
    <scope>NUCLEOTIDE SEQUENCE [LARGE SCALE GENOMIC DNA]</scope>
    <source>
        <strain evidence="2 3">2631</strain>
    </source>
</reference>
<dbReference type="InParanoid" id="A0A409WZT4"/>
<dbReference type="OrthoDB" id="2635882at2759"/>
<gene>
    <name evidence="2" type="ORF">CVT25_000517</name>
</gene>